<dbReference type="InterPro" id="IPR011990">
    <property type="entry name" value="TPR-like_helical_dom_sf"/>
</dbReference>
<sequence length="446" mass="48406">MTEISNSAMWIYRLVAVMIILAAILHFANREPDATTTLLAHEFNASDEDYASATSMVEQSVEDASKRSDGLPESWLAQEFEAMALHRRAQLTGSFDDIRAADKILADARAKAPQGSGPLLTSAMVAFSAHRNPEAQTHLDAANSVAVRPRRLDRAEAAGLQGDLALYRGEYAEARSQYDRAHELAPGPSIALRSANLEQRLGNFDGGLRILAQSVAQFPDMSPRLGAVLLLSAGGMELKRGDWENARALFEKAEQVFPGYWLALAHIAQLDAAEGDLENATRRYGKILAANNEPSVMQAYAAMLEANGQAEMAARLNGKAHEILEARANLSPEAYADHMLDAAIGNGDVEQALKFARINHQARPYGDAKVGMARAYNLAGRYADAIDTLREVEESGWRSTEQYLALAESCEALGIQSCARKAKRQAQNFNSMAFNSGSGLLAFGNH</sequence>
<dbReference type="InterPro" id="IPR019734">
    <property type="entry name" value="TPR_rpt"/>
</dbReference>
<dbReference type="SMART" id="SM00028">
    <property type="entry name" value="TPR"/>
    <property type="match status" value="4"/>
</dbReference>
<comment type="caution">
    <text evidence="2">The sequence shown here is derived from an EMBL/GenBank/DDBJ whole genome shotgun (WGS) entry which is preliminary data.</text>
</comment>
<gene>
    <name evidence="2" type="ORF">NDO55_02300</name>
</gene>
<dbReference type="Gene3D" id="1.25.40.10">
    <property type="entry name" value="Tetratricopeptide repeat domain"/>
    <property type="match status" value="2"/>
</dbReference>
<keyword evidence="3" id="KW-1185">Reference proteome</keyword>
<evidence type="ECO:0000256" key="1">
    <source>
        <dbReference type="PROSITE-ProRule" id="PRU00339"/>
    </source>
</evidence>
<evidence type="ECO:0000313" key="3">
    <source>
        <dbReference type="Proteomes" id="UP001155128"/>
    </source>
</evidence>
<name>A0A9X2EJX5_9SPHN</name>
<proteinExistence type="predicted"/>
<feature type="repeat" description="TPR" evidence="1">
    <location>
        <begin position="155"/>
        <end position="188"/>
    </location>
</feature>
<dbReference type="SUPFAM" id="SSF48452">
    <property type="entry name" value="TPR-like"/>
    <property type="match status" value="1"/>
</dbReference>
<keyword evidence="1" id="KW-0802">TPR repeat</keyword>
<dbReference type="PROSITE" id="PS50005">
    <property type="entry name" value="TPR"/>
    <property type="match status" value="1"/>
</dbReference>
<dbReference type="EMBL" id="JAMSHT010000001">
    <property type="protein sequence ID" value="MCM8556652.1"/>
    <property type="molecule type" value="Genomic_DNA"/>
</dbReference>
<reference evidence="2" key="1">
    <citation type="submission" date="2022-06" db="EMBL/GenBank/DDBJ databases">
        <title>Sphingomicrobium sedimins sp. nov., a marine bacterium isolated from tidal flat.</title>
        <authorList>
            <person name="Kim C.-H."/>
            <person name="Yoo Y."/>
            <person name="Kim J.-J."/>
        </authorList>
    </citation>
    <scope>NUCLEOTIDE SEQUENCE</scope>
    <source>
        <strain evidence="2">GRR-S6-50</strain>
    </source>
</reference>
<dbReference type="RefSeq" id="WP_252112041.1">
    <property type="nucleotide sequence ID" value="NZ_JAMSHT010000001.1"/>
</dbReference>
<dbReference type="AlphaFoldDB" id="A0A9X2EJX5"/>
<evidence type="ECO:0008006" key="4">
    <source>
        <dbReference type="Google" id="ProtNLM"/>
    </source>
</evidence>
<evidence type="ECO:0000313" key="2">
    <source>
        <dbReference type="EMBL" id="MCM8556652.1"/>
    </source>
</evidence>
<organism evidence="2 3">
    <name type="scientific">Sphingomicrobium sediminis</name>
    <dbReference type="NCBI Taxonomy" id="2950949"/>
    <lineage>
        <taxon>Bacteria</taxon>
        <taxon>Pseudomonadati</taxon>
        <taxon>Pseudomonadota</taxon>
        <taxon>Alphaproteobacteria</taxon>
        <taxon>Sphingomonadales</taxon>
        <taxon>Sphingomonadaceae</taxon>
        <taxon>Sphingomicrobium</taxon>
    </lineage>
</organism>
<protein>
    <recommendedName>
        <fullName evidence="4">Tetratricopeptide repeat protein</fullName>
    </recommendedName>
</protein>
<dbReference type="Proteomes" id="UP001155128">
    <property type="component" value="Unassembled WGS sequence"/>
</dbReference>
<accession>A0A9X2EJX5</accession>